<evidence type="ECO:0000256" key="3">
    <source>
        <dbReference type="ARBA" id="ARBA00022801"/>
    </source>
</evidence>
<feature type="region of interest" description="Disordered" evidence="4">
    <location>
        <begin position="145"/>
        <end position="175"/>
    </location>
</feature>
<dbReference type="GO" id="GO:0016787">
    <property type="term" value="F:hydrolase activity"/>
    <property type="evidence" value="ECO:0007669"/>
    <property type="project" value="UniProtKB-KW"/>
</dbReference>
<dbReference type="AlphaFoldDB" id="A0A0S4LQM0"/>
<keyword evidence="5" id="KW-0472">Membrane</keyword>
<keyword evidence="3 7" id="KW-0378">Hydrolase</keyword>
<dbReference type="RefSeq" id="WP_090750708.1">
    <property type="nucleotide sequence ID" value="NZ_CZQA01000011.1"/>
</dbReference>
<protein>
    <submittedName>
        <fullName evidence="7">Uncharacterized endonuclease (Modular protein)</fullName>
        <ecNumber evidence="7">3.1.-.-</ecNumber>
    </submittedName>
</protein>
<evidence type="ECO:0000256" key="2">
    <source>
        <dbReference type="ARBA" id="ARBA00022759"/>
    </source>
</evidence>
<feature type="domain" description="TNase-like" evidence="6">
    <location>
        <begin position="35"/>
        <end position="157"/>
    </location>
</feature>
<evidence type="ECO:0000256" key="5">
    <source>
        <dbReference type="SAM" id="Phobius"/>
    </source>
</evidence>
<dbReference type="PANTHER" id="PTHR12302:SF3">
    <property type="entry name" value="SERINE_THREONINE-PROTEIN KINASE 31"/>
    <property type="match status" value="1"/>
</dbReference>
<dbReference type="PROSITE" id="PS50830">
    <property type="entry name" value="TNASE_3"/>
    <property type="match status" value="1"/>
</dbReference>
<dbReference type="SMART" id="SM00318">
    <property type="entry name" value="SNc"/>
    <property type="match status" value="1"/>
</dbReference>
<dbReference type="InterPro" id="IPR035437">
    <property type="entry name" value="SNase_OB-fold_sf"/>
</dbReference>
<feature type="transmembrane region" description="Helical" evidence="5">
    <location>
        <begin position="12"/>
        <end position="35"/>
    </location>
</feature>
<organism evidence="7 8">
    <name type="scientific">Candidatus Nitrospira nitrosa</name>
    <dbReference type="NCBI Taxonomy" id="1742972"/>
    <lineage>
        <taxon>Bacteria</taxon>
        <taxon>Pseudomonadati</taxon>
        <taxon>Nitrospirota</taxon>
        <taxon>Nitrospiria</taxon>
        <taxon>Nitrospirales</taxon>
        <taxon>Nitrospiraceae</taxon>
        <taxon>Nitrospira</taxon>
    </lineage>
</organism>
<dbReference type="Gene3D" id="2.40.50.90">
    <property type="match status" value="1"/>
</dbReference>
<keyword evidence="1" id="KW-0540">Nuclease</keyword>
<accession>A0A0S4LQM0</accession>
<evidence type="ECO:0000256" key="4">
    <source>
        <dbReference type="SAM" id="MobiDB-lite"/>
    </source>
</evidence>
<gene>
    <name evidence="7" type="ORF">COMA1_50010</name>
</gene>
<dbReference type="GO" id="GO:0004519">
    <property type="term" value="F:endonuclease activity"/>
    <property type="evidence" value="ECO:0007669"/>
    <property type="project" value="UniProtKB-KW"/>
</dbReference>
<dbReference type="PANTHER" id="PTHR12302">
    <property type="entry name" value="EBNA2 BINDING PROTEIN P100"/>
    <property type="match status" value="1"/>
</dbReference>
<evidence type="ECO:0000313" key="8">
    <source>
        <dbReference type="Proteomes" id="UP000199032"/>
    </source>
</evidence>
<dbReference type="SUPFAM" id="SSF50199">
    <property type="entry name" value="Staphylococcal nuclease"/>
    <property type="match status" value="1"/>
</dbReference>
<dbReference type="InterPro" id="IPR016071">
    <property type="entry name" value="Staphylococal_nuclease_OB-fold"/>
</dbReference>
<evidence type="ECO:0000313" key="7">
    <source>
        <dbReference type="EMBL" id="CUS38262.1"/>
    </source>
</evidence>
<keyword evidence="8" id="KW-1185">Reference proteome</keyword>
<keyword evidence="5" id="KW-0812">Transmembrane</keyword>
<dbReference type="EC" id="3.1.-.-" evidence="7"/>
<dbReference type="Pfam" id="PF00565">
    <property type="entry name" value="SNase"/>
    <property type="match status" value="1"/>
</dbReference>
<evidence type="ECO:0000259" key="6">
    <source>
        <dbReference type="PROSITE" id="PS50830"/>
    </source>
</evidence>
<name>A0A0S4LQM0_9BACT</name>
<dbReference type="Proteomes" id="UP000199032">
    <property type="component" value="Unassembled WGS sequence"/>
</dbReference>
<keyword evidence="5" id="KW-1133">Transmembrane helix</keyword>
<proteinExistence type="predicted"/>
<dbReference type="EMBL" id="CZQA01000011">
    <property type="protein sequence ID" value="CUS38262.1"/>
    <property type="molecule type" value="Genomic_DNA"/>
</dbReference>
<dbReference type="OrthoDB" id="9805504at2"/>
<sequence>MGQQTTHLTKPQLFLSTLQVIVLLAGVLLSGGVAFPFGGQVVTVLDGGTIEVVRSGKAQRVRLNGIACPRSGQPYSEQAKQATSDLGFSMDVTLQIYGKDKQGRVVAEVLLPDDRNMSQLLVQQGWCWWDRKQAPDDTQLEALEKEARESQRGLWADPDPVPPWEWRKNARATTP</sequence>
<reference evidence="7 8" key="1">
    <citation type="submission" date="2015-10" db="EMBL/GenBank/DDBJ databases">
        <authorList>
            <person name="Gilbert D.G."/>
        </authorList>
    </citation>
    <scope>NUCLEOTIDE SEQUENCE [LARGE SCALE GENOMIC DNA]</scope>
    <source>
        <strain evidence="7">COMA1</strain>
    </source>
</reference>
<keyword evidence="2 7" id="KW-0255">Endonuclease</keyword>
<dbReference type="STRING" id="1742972.COMA1_50010"/>
<evidence type="ECO:0000256" key="1">
    <source>
        <dbReference type="ARBA" id="ARBA00022722"/>
    </source>
</evidence>